<sequence length="1014" mass="108856">MPQWTDVLALRTAGAPPSRVALSEAAALCLSVESPKRYAVYRPCDGDEGSSHHTHAAPHHFVELLRHLRAAPNLSIEARRVAGVLVDLLNKAPHPRHPGPWDVTQQEVRDIKAAAVAHVMEGLNGSDDALSWLAKLLGLSDTFAEVDAVSRASTQPAALVKMAVMERIESRDAATMTRRVHAEDPDGDWLLACSPTILGATAAAMLRSTDDGVKATALELLEAAALSRLTRGSPTSSSPLVTSGLRASAAGLSGGAVLFNEAVAVHCAEVAAVRGDVETVTRLIFLLYRARGALGFATFAEHRQQRRASRGSHDSAQRWGVGVLLPRTPAWVRSKWWGGASLFRETDVAGGDDADARFEQAVVRLLKSVMHAALYHPQSSGDPVESSIEEALSLWDGLRGGTSWSGLAAMGTEFLTYLVDQHARITAAVREGKNGPATDTRLQQAGLHVYTQLCRAATPRHRTSAQQEVLYHCVALMMRLFSIHTATRLESSSASFSLTSVAVPTVLTTTAAEHVLRLFDHVSDAAQQDALLPYALAASLTLLSTAATLKTYRPPAALFRGLARYFSEVQSLHFYCVASGDAAQASPHVAVCGSQILLHVFLLSNVPLGTWAREDGELASFVQRLRGLDGVEEGGSGQYRDGQGAQLPALLRVSGHQQRQLLWSLLMTLKRRDAHWCGAALNLFASPASSTAAFAAADAALHCPALPSAELHTVMSLLYECGNTDDPVHASETLDSVVSSCAQMPLHTLTLGALTEQLQRKSGMDTKGSVLVLTKASLRAIVQRRASAEESAVNDQLEGLVHLLQPLLRESATHAAPSFVLIVLTPACLMELQRLRMHDKDESRCGNADVVTALHGALSGNTVQKHYQVAVAGSWPLLPSMAVALRQHGDLRAAADGLRETAAAARHLKQAFPKESCPAVCLWAEEETAPSAPNSLSAVRVSLLQHYGAREVSTHRAHMERAKSDIFSLLRSGSSANSRQSDLRVSAEANAARRVRNKSLLRAVSPRRRGQRML</sequence>
<keyword evidence="2" id="KW-1185">Reference proteome</keyword>
<dbReference type="EMBL" id="LGTL01000006">
    <property type="protein sequence ID" value="KPA81234.1"/>
    <property type="molecule type" value="Genomic_DNA"/>
</dbReference>
<dbReference type="RefSeq" id="XP_015659673.1">
    <property type="nucleotide sequence ID" value="XM_015801053.1"/>
</dbReference>
<accession>A0A0N0DW30</accession>
<proteinExistence type="predicted"/>
<comment type="caution">
    <text evidence="1">The sequence shown here is derived from an EMBL/GenBank/DDBJ whole genome shotgun (WGS) entry which is preliminary data.</text>
</comment>
<dbReference type="OrthoDB" id="264358at2759"/>
<name>A0A0N0DW30_LEPPY</name>
<reference evidence="1 2" key="1">
    <citation type="submission" date="2015-07" db="EMBL/GenBank/DDBJ databases">
        <title>High-quality genome of monoxenous trypanosomatid Leptomonas pyrrhocoris.</title>
        <authorList>
            <person name="Flegontov P."/>
            <person name="Butenko A."/>
            <person name="Firsov S."/>
            <person name="Vlcek C."/>
            <person name="Logacheva M.D."/>
            <person name="Field M."/>
            <person name="Filatov D."/>
            <person name="Flegontova O."/>
            <person name="Gerasimov E."/>
            <person name="Jackson A.P."/>
            <person name="Kelly S."/>
            <person name="Opperdoes F."/>
            <person name="O'Reilly A."/>
            <person name="Votypka J."/>
            <person name="Yurchenko V."/>
            <person name="Lukes J."/>
        </authorList>
    </citation>
    <scope>NUCLEOTIDE SEQUENCE [LARGE SCALE GENOMIC DNA]</scope>
    <source>
        <strain evidence="1">H10</strain>
    </source>
</reference>
<protein>
    <submittedName>
        <fullName evidence="1">Uncharacterized protein</fullName>
    </submittedName>
</protein>
<dbReference type="VEuPathDB" id="TriTrypDB:LpyrH10_06_0230"/>
<organism evidence="1 2">
    <name type="scientific">Leptomonas pyrrhocoris</name>
    <name type="common">Firebug parasite</name>
    <dbReference type="NCBI Taxonomy" id="157538"/>
    <lineage>
        <taxon>Eukaryota</taxon>
        <taxon>Discoba</taxon>
        <taxon>Euglenozoa</taxon>
        <taxon>Kinetoplastea</taxon>
        <taxon>Metakinetoplastina</taxon>
        <taxon>Trypanosomatida</taxon>
        <taxon>Trypanosomatidae</taxon>
        <taxon>Leishmaniinae</taxon>
        <taxon>Leptomonas</taxon>
    </lineage>
</organism>
<dbReference type="Proteomes" id="UP000037923">
    <property type="component" value="Unassembled WGS sequence"/>
</dbReference>
<dbReference type="AlphaFoldDB" id="A0A0N0DW30"/>
<evidence type="ECO:0000313" key="1">
    <source>
        <dbReference type="EMBL" id="KPA81234.1"/>
    </source>
</evidence>
<dbReference type="OMA" id="CLWVERE"/>
<gene>
    <name evidence="1" type="ORF">ABB37_03653</name>
</gene>
<dbReference type="GeneID" id="26903944"/>
<evidence type="ECO:0000313" key="2">
    <source>
        <dbReference type="Proteomes" id="UP000037923"/>
    </source>
</evidence>